<name>A2FN22_TRIV3</name>
<dbReference type="InterPro" id="IPR018845">
    <property type="entry name" value="Initiator-bd"/>
</dbReference>
<proteinExistence type="predicted"/>
<dbReference type="InParanoid" id="A2FN22"/>
<organism evidence="2 3">
    <name type="scientific">Trichomonas vaginalis (strain ATCC PRA-98 / G3)</name>
    <dbReference type="NCBI Taxonomy" id="412133"/>
    <lineage>
        <taxon>Eukaryota</taxon>
        <taxon>Metamonada</taxon>
        <taxon>Parabasalia</taxon>
        <taxon>Trichomonadida</taxon>
        <taxon>Trichomonadidae</taxon>
        <taxon>Trichomonas</taxon>
    </lineage>
</organism>
<keyword evidence="3" id="KW-1185">Reference proteome</keyword>
<dbReference type="Proteomes" id="UP000001542">
    <property type="component" value="Unassembled WGS sequence"/>
</dbReference>
<reference evidence="2" key="1">
    <citation type="submission" date="2006-10" db="EMBL/GenBank/DDBJ databases">
        <authorList>
            <person name="Amadeo P."/>
            <person name="Zhao Q."/>
            <person name="Wortman J."/>
            <person name="Fraser-Liggett C."/>
            <person name="Carlton J."/>
        </authorList>
    </citation>
    <scope>NUCLEOTIDE SEQUENCE</scope>
    <source>
        <strain evidence="2">G3</strain>
    </source>
</reference>
<dbReference type="Pfam" id="PF10416">
    <property type="entry name" value="IBD"/>
    <property type="match status" value="1"/>
</dbReference>
<evidence type="ECO:0000313" key="2">
    <source>
        <dbReference type="EMBL" id="EAX93693.1"/>
    </source>
</evidence>
<dbReference type="AlphaFoldDB" id="A2FN22"/>
<protein>
    <recommendedName>
        <fullName evidence="1">Initiator binding domain-containing protein</fullName>
    </recommendedName>
</protein>
<gene>
    <name evidence="2" type="ORF">TVAG_473620</name>
</gene>
<evidence type="ECO:0000259" key="1">
    <source>
        <dbReference type="Pfam" id="PF10416"/>
    </source>
</evidence>
<accession>A2FN22</accession>
<feature type="domain" description="Initiator binding" evidence="1">
    <location>
        <begin position="54"/>
        <end position="139"/>
    </location>
</feature>
<dbReference type="RefSeq" id="XP_001306623.1">
    <property type="nucleotide sequence ID" value="XM_001306622.1"/>
</dbReference>
<dbReference type="VEuPathDB" id="TrichDB:TVAG_473620"/>
<dbReference type="InterPro" id="IPR036388">
    <property type="entry name" value="WH-like_DNA-bd_sf"/>
</dbReference>
<evidence type="ECO:0000313" key="3">
    <source>
        <dbReference type="Proteomes" id="UP000001542"/>
    </source>
</evidence>
<dbReference type="Gene3D" id="1.10.10.10">
    <property type="entry name" value="Winged helix-like DNA-binding domain superfamily/Winged helix DNA-binding domain"/>
    <property type="match status" value="1"/>
</dbReference>
<reference evidence="2" key="2">
    <citation type="journal article" date="2007" name="Science">
        <title>Draft genome sequence of the sexually transmitted pathogen Trichomonas vaginalis.</title>
        <authorList>
            <person name="Carlton J.M."/>
            <person name="Hirt R.P."/>
            <person name="Silva J.C."/>
            <person name="Delcher A.L."/>
            <person name="Schatz M."/>
            <person name="Zhao Q."/>
            <person name="Wortman J.R."/>
            <person name="Bidwell S.L."/>
            <person name="Alsmark U.C.M."/>
            <person name="Besteiro S."/>
            <person name="Sicheritz-Ponten T."/>
            <person name="Noel C.J."/>
            <person name="Dacks J.B."/>
            <person name="Foster P.G."/>
            <person name="Simillion C."/>
            <person name="Van de Peer Y."/>
            <person name="Miranda-Saavedra D."/>
            <person name="Barton G.J."/>
            <person name="Westrop G.D."/>
            <person name="Mueller S."/>
            <person name="Dessi D."/>
            <person name="Fiori P.L."/>
            <person name="Ren Q."/>
            <person name="Paulsen I."/>
            <person name="Zhang H."/>
            <person name="Bastida-Corcuera F.D."/>
            <person name="Simoes-Barbosa A."/>
            <person name="Brown M.T."/>
            <person name="Hayes R.D."/>
            <person name="Mukherjee M."/>
            <person name="Okumura C.Y."/>
            <person name="Schneider R."/>
            <person name="Smith A.J."/>
            <person name="Vanacova S."/>
            <person name="Villalvazo M."/>
            <person name="Haas B.J."/>
            <person name="Pertea M."/>
            <person name="Feldblyum T.V."/>
            <person name="Utterback T.R."/>
            <person name="Shu C.L."/>
            <person name="Osoegawa K."/>
            <person name="de Jong P.J."/>
            <person name="Hrdy I."/>
            <person name="Horvathova L."/>
            <person name="Zubacova Z."/>
            <person name="Dolezal P."/>
            <person name="Malik S.B."/>
            <person name="Logsdon J.M. Jr."/>
            <person name="Henze K."/>
            <person name="Gupta A."/>
            <person name="Wang C.C."/>
            <person name="Dunne R.L."/>
            <person name="Upcroft J.A."/>
            <person name="Upcroft P."/>
            <person name="White O."/>
            <person name="Salzberg S.L."/>
            <person name="Tang P."/>
            <person name="Chiu C.-H."/>
            <person name="Lee Y.-S."/>
            <person name="Embley T.M."/>
            <person name="Coombs G.H."/>
            <person name="Mottram J.C."/>
            <person name="Tachezy J."/>
            <person name="Fraser-Liggett C.M."/>
            <person name="Johnson P.J."/>
        </authorList>
    </citation>
    <scope>NUCLEOTIDE SEQUENCE [LARGE SCALE GENOMIC DNA]</scope>
    <source>
        <strain evidence="2">G3</strain>
    </source>
</reference>
<sequence length="437" mass="50305">MEDGEYCDQLDHENLDIGSEFVHSPINIGSTPEDALRQMSYGQSINNSSTSNSEYSLSLEELRKRITSNKKLLFKHKIWMMLNYSRTHQADGKHFGLYWHDSMNFMCNTGLLAEFCKKKKNTINRNLRNDGFNIVGNDSPEKDWKMRRHYSNLFNINTTEDEMDLLPKPQKLDDESAVSDMIAPTTSSPVQPLPEKIHEDPIAENFKSDIEEIQRKIKATDIEKLAYLDQAIKDWHVISPYGDNVDHQRILELAADYYDNSNLQKSSSSEKEGIELNIQFLLENSVSSFTQQDRQVTFPVYYKFFLRFGQISNSFQNLLQVSHFSDQLTDIDATNFISQQSQGSSCSSFRRWFFPGTEMVKTYLEQSAYHTWAVKLSSTLNAFSFCKLIPSTGKIEFKHIIFSPIDTNNAFTLIDSGESFKSLPELLEKCFNVCTSN</sequence>
<dbReference type="EMBL" id="DS113897">
    <property type="protein sequence ID" value="EAX93693.1"/>
    <property type="molecule type" value="Genomic_DNA"/>
</dbReference>
<dbReference type="VEuPathDB" id="TrichDB:TVAGG3_0189010"/>
<dbReference type="KEGG" id="tva:4751416"/>